<evidence type="ECO:0000256" key="5">
    <source>
        <dbReference type="ARBA" id="ARBA00040104"/>
    </source>
</evidence>
<dbReference type="InterPro" id="IPR020783">
    <property type="entry name" value="Ribosomal_uL11_C"/>
</dbReference>
<keyword evidence="11" id="KW-1185">Reference proteome</keyword>
<evidence type="ECO:0000259" key="9">
    <source>
        <dbReference type="Pfam" id="PF03946"/>
    </source>
</evidence>
<evidence type="ECO:0000313" key="11">
    <source>
        <dbReference type="Proteomes" id="UP001331515"/>
    </source>
</evidence>
<dbReference type="GO" id="GO:0003735">
    <property type="term" value="F:structural constituent of ribosome"/>
    <property type="evidence" value="ECO:0007669"/>
    <property type="project" value="InterPro"/>
</dbReference>
<evidence type="ECO:0000256" key="7">
    <source>
        <dbReference type="RuleBase" id="RU003978"/>
    </source>
</evidence>
<dbReference type="Gene3D" id="1.10.10.250">
    <property type="entry name" value="Ribosomal protein L11, C-terminal domain"/>
    <property type="match status" value="1"/>
</dbReference>
<dbReference type="Proteomes" id="UP001331515">
    <property type="component" value="Unassembled WGS sequence"/>
</dbReference>
<evidence type="ECO:0000256" key="1">
    <source>
        <dbReference type="ARBA" id="ARBA00010537"/>
    </source>
</evidence>
<dbReference type="InterPro" id="IPR000911">
    <property type="entry name" value="Ribosomal_uL11"/>
</dbReference>
<evidence type="ECO:0000313" key="10">
    <source>
        <dbReference type="EMBL" id="KAK5924928.1"/>
    </source>
</evidence>
<dbReference type="GO" id="GO:0005762">
    <property type="term" value="C:mitochondrial large ribosomal subunit"/>
    <property type="evidence" value="ECO:0007669"/>
    <property type="project" value="TreeGrafter"/>
</dbReference>
<comment type="similarity">
    <text evidence="1 7">Belongs to the universal ribosomal protein uL11 family.</text>
</comment>
<dbReference type="InterPro" id="IPR036769">
    <property type="entry name" value="Ribosomal_uL11_C_sf"/>
</dbReference>
<dbReference type="AlphaFoldDB" id="A0AAN8DVE2"/>
<dbReference type="SUPFAM" id="SSF54747">
    <property type="entry name" value="Ribosomal L11/L12e N-terminal domain"/>
    <property type="match status" value="1"/>
</dbReference>
<dbReference type="SMART" id="SM00649">
    <property type="entry name" value="RL11"/>
    <property type="match status" value="1"/>
</dbReference>
<evidence type="ECO:0000256" key="3">
    <source>
        <dbReference type="ARBA" id="ARBA00023274"/>
    </source>
</evidence>
<comment type="subunit">
    <text evidence="4">Component of the mitochondrial ribosome large subunit (39S) which comprises a 16S rRNA and about 50 distinct proteins.</text>
</comment>
<dbReference type="EMBL" id="JAURVH010001520">
    <property type="protein sequence ID" value="KAK5924928.1"/>
    <property type="molecule type" value="Genomic_DNA"/>
</dbReference>
<dbReference type="Pfam" id="PF03946">
    <property type="entry name" value="Ribosomal_L11_N"/>
    <property type="match status" value="1"/>
</dbReference>
<gene>
    <name evidence="10" type="ORF">CgunFtcFv8_017500</name>
</gene>
<proteinExistence type="inferred from homology"/>
<name>A0AAN8DVE2_CHAGU</name>
<sequence>MQRGIPIGQFCKEFNERTKEMKEGLPLPIRIKVKPDRTYELRIGRPTVSYFLKQAAGIEKGAGQTGEFLCLTDPLSLTPPPR</sequence>
<dbReference type="InterPro" id="IPR036796">
    <property type="entry name" value="Ribosomal_uL11_N_sf"/>
</dbReference>
<protein>
    <recommendedName>
        <fullName evidence="5">Large ribosomal subunit protein uL11m</fullName>
    </recommendedName>
    <alternativeName>
        <fullName evidence="6">39S ribosomal protein L11, mitochondrial</fullName>
    </alternativeName>
</protein>
<accession>A0AAN8DVE2</accession>
<evidence type="ECO:0000259" key="8">
    <source>
        <dbReference type="Pfam" id="PF00298"/>
    </source>
</evidence>
<dbReference type="Pfam" id="PF00298">
    <property type="entry name" value="Ribosomal_L11"/>
    <property type="match status" value="1"/>
</dbReference>
<dbReference type="PANTHER" id="PTHR11661:SF1">
    <property type="entry name" value="LARGE RIBOSOMAL SUBUNIT PROTEIN UL11M"/>
    <property type="match status" value="1"/>
</dbReference>
<reference evidence="10 11" key="1">
    <citation type="journal article" date="2023" name="Mol. Biol. Evol.">
        <title>Genomics of Secondarily Temperate Adaptation in the Only Non-Antarctic Icefish.</title>
        <authorList>
            <person name="Rivera-Colon A.G."/>
            <person name="Rayamajhi N."/>
            <person name="Minhas B.F."/>
            <person name="Madrigal G."/>
            <person name="Bilyk K.T."/>
            <person name="Yoon V."/>
            <person name="Hune M."/>
            <person name="Gregory S."/>
            <person name="Cheng C.H.C."/>
            <person name="Catchen J.M."/>
        </authorList>
    </citation>
    <scope>NUCLEOTIDE SEQUENCE [LARGE SCALE GENOMIC DNA]</scope>
    <source>
        <tissue evidence="10">White muscle</tissue>
    </source>
</reference>
<comment type="caution">
    <text evidence="10">The sequence shown here is derived from an EMBL/GenBank/DDBJ whole genome shotgun (WGS) entry which is preliminary data.</text>
</comment>
<evidence type="ECO:0000256" key="4">
    <source>
        <dbReference type="ARBA" id="ARBA00038782"/>
    </source>
</evidence>
<dbReference type="GO" id="GO:0070180">
    <property type="term" value="F:large ribosomal subunit rRNA binding"/>
    <property type="evidence" value="ECO:0007669"/>
    <property type="project" value="TreeGrafter"/>
</dbReference>
<dbReference type="GO" id="GO:0006412">
    <property type="term" value="P:translation"/>
    <property type="evidence" value="ECO:0007669"/>
    <property type="project" value="InterPro"/>
</dbReference>
<organism evidence="10 11">
    <name type="scientific">Champsocephalus gunnari</name>
    <name type="common">Mackerel icefish</name>
    <dbReference type="NCBI Taxonomy" id="52237"/>
    <lineage>
        <taxon>Eukaryota</taxon>
        <taxon>Metazoa</taxon>
        <taxon>Chordata</taxon>
        <taxon>Craniata</taxon>
        <taxon>Vertebrata</taxon>
        <taxon>Euteleostomi</taxon>
        <taxon>Actinopterygii</taxon>
        <taxon>Neopterygii</taxon>
        <taxon>Teleostei</taxon>
        <taxon>Neoteleostei</taxon>
        <taxon>Acanthomorphata</taxon>
        <taxon>Eupercaria</taxon>
        <taxon>Perciformes</taxon>
        <taxon>Notothenioidei</taxon>
        <taxon>Channichthyidae</taxon>
        <taxon>Champsocephalus</taxon>
    </lineage>
</organism>
<dbReference type="Gene3D" id="3.30.1550.10">
    <property type="entry name" value="Ribosomal protein L11/L12, N-terminal domain"/>
    <property type="match status" value="1"/>
</dbReference>
<keyword evidence="2 7" id="KW-0689">Ribosomal protein</keyword>
<keyword evidence="3 7" id="KW-0687">Ribonucleoprotein</keyword>
<dbReference type="PANTHER" id="PTHR11661">
    <property type="entry name" value="60S RIBOSOMAL PROTEIN L12"/>
    <property type="match status" value="1"/>
</dbReference>
<evidence type="ECO:0000256" key="2">
    <source>
        <dbReference type="ARBA" id="ARBA00022980"/>
    </source>
</evidence>
<dbReference type="InterPro" id="IPR020784">
    <property type="entry name" value="Ribosomal_uL11_N"/>
</dbReference>
<feature type="domain" description="Large ribosomal subunit protein uL11 C-terminal" evidence="8">
    <location>
        <begin position="45"/>
        <end position="66"/>
    </location>
</feature>
<feature type="domain" description="Large ribosomal subunit protein uL11 N-terminal" evidence="9">
    <location>
        <begin position="2"/>
        <end position="39"/>
    </location>
</feature>
<evidence type="ECO:0000256" key="6">
    <source>
        <dbReference type="ARBA" id="ARBA00041455"/>
    </source>
</evidence>